<dbReference type="EMBL" id="AKIJ01000005">
    <property type="protein sequence ID" value="KFG25530.1"/>
    <property type="molecule type" value="Genomic_DNA"/>
</dbReference>
<dbReference type="HOGENOM" id="CLU_1156672_0_0_1"/>
<dbReference type="AlphaFoldDB" id="A0A086J062"/>
<keyword evidence="1" id="KW-0732">Signal</keyword>
<feature type="signal peptide" evidence="1">
    <location>
        <begin position="1"/>
        <end position="21"/>
    </location>
</feature>
<accession>A0A086J062</accession>
<organism evidence="2 3">
    <name type="scientific">Nematocida ausubeli (strain ATCC PRA-371 / ERTm2)</name>
    <name type="common">Nematode killer fungus</name>
    <dbReference type="NCBI Taxonomy" id="1913371"/>
    <lineage>
        <taxon>Eukaryota</taxon>
        <taxon>Fungi</taxon>
        <taxon>Fungi incertae sedis</taxon>
        <taxon>Microsporidia</taxon>
        <taxon>Nematocida</taxon>
    </lineage>
</organism>
<protein>
    <submittedName>
        <fullName evidence="2">Uncharacterized protein</fullName>
    </submittedName>
</protein>
<dbReference type="OrthoDB" id="2186791at2759"/>
<keyword evidence="3" id="KW-1185">Reference proteome</keyword>
<evidence type="ECO:0000313" key="2">
    <source>
        <dbReference type="EMBL" id="KFG25530.1"/>
    </source>
</evidence>
<sequence length="240" mass="27158">MKSRLQIFIYLLLIQCAHILAFENPTSTYVPTNVDFGLIVLRKTIISIRVYIPSSVAEMYRDHEIEIAPKVIAIFKIVENGINRTLKNLRSEKYYSLHPIITIVDSNDPRIRTCPNSIAELSLFLSNIYNLDLGATSFIFITLCPLAAIRAHPIYLPQKHFYISQGITGTHNTMNIILSEVDHYLLVNALARAILKACDLYTIEPLAVHSLHGDGDVALINIRVLKETAHEMLLKEYLGE</sequence>
<feature type="chain" id="PRO_5001807708" evidence="1">
    <location>
        <begin position="22"/>
        <end position="240"/>
    </location>
</feature>
<gene>
    <name evidence="2" type="ORF">NESG_02308</name>
</gene>
<comment type="caution">
    <text evidence="2">The sequence shown here is derived from an EMBL/GenBank/DDBJ whole genome shotgun (WGS) entry which is preliminary data.</text>
</comment>
<dbReference type="InterPro" id="IPR031513">
    <property type="entry name" value="MICSWaP"/>
</dbReference>
<dbReference type="GeneID" id="77677281"/>
<dbReference type="Pfam" id="PF17018">
    <property type="entry name" value="MICSWaP"/>
    <property type="match status" value="1"/>
</dbReference>
<name>A0A086J062_NEMA1</name>
<reference evidence="2 3" key="1">
    <citation type="journal article" date="2014" name="Genome Announc.">
        <title>Genome Sequence of the Microsporidian Species Nematocida sp1 Strain ERTm6 (ATCC PRA-372).</title>
        <authorList>
            <person name="Bakowski M.A."/>
            <person name="Priest M."/>
            <person name="Young S."/>
            <person name="Cuomo C.A."/>
            <person name="Troemel E.R."/>
        </authorList>
    </citation>
    <scope>NUCLEOTIDE SEQUENCE [LARGE SCALE GENOMIC DNA]</scope>
    <source>
        <strain evidence="2 3">ERTm6</strain>
    </source>
</reference>
<evidence type="ECO:0000313" key="3">
    <source>
        <dbReference type="Proteomes" id="UP000054524"/>
    </source>
</evidence>
<evidence type="ECO:0000256" key="1">
    <source>
        <dbReference type="SAM" id="SignalP"/>
    </source>
</evidence>
<dbReference type="Proteomes" id="UP000054524">
    <property type="component" value="Unassembled WGS sequence"/>
</dbReference>
<proteinExistence type="predicted"/>
<dbReference type="RefSeq" id="XP_052904085.1">
    <property type="nucleotide sequence ID" value="XM_053049914.1"/>
</dbReference>